<dbReference type="GO" id="GO:0005524">
    <property type="term" value="F:ATP binding"/>
    <property type="evidence" value="ECO:0007669"/>
    <property type="project" value="UniProtKB-KW"/>
</dbReference>
<evidence type="ECO:0000259" key="7">
    <source>
        <dbReference type="PROSITE" id="PS50011"/>
    </source>
</evidence>
<reference evidence="8 9" key="1">
    <citation type="submission" date="2024-03" db="EMBL/GenBank/DDBJ databases">
        <title>Complete genome sequence of the green alga Chloropicon roscoffensis RCC1871.</title>
        <authorList>
            <person name="Lemieux C."/>
            <person name="Pombert J.-F."/>
            <person name="Otis C."/>
            <person name="Turmel M."/>
        </authorList>
    </citation>
    <scope>NUCLEOTIDE SEQUENCE [LARGE SCALE GENOMIC DNA]</scope>
    <source>
        <strain evidence="8 9">RCC1871</strain>
    </source>
</reference>
<evidence type="ECO:0000256" key="1">
    <source>
        <dbReference type="ARBA" id="ARBA00022679"/>
    </source>
</evidence>
<dbReference type="SMART" id="SM00220">
    <property type="entry name" value="S_TKc"/>
    <property type="match status" value="1"/>
</dbReference>
<name>A0AAX4PEX4_9CHLO</name>
<evidence type="ECO:0000256" key="4">
    <source>
        <dbReference type="ARBA" id="ARBA00022840"/>
    </source>
</evidence>
<dbReference type="SUPFAM" id="SSF56112">
    <property type="entry name" value="Protein kinase-like (PK-like)"/>
    <property type="match status" value="1"/>
</dbReference>
<keyword evidence="4" id="KW-0067">ATP-binding</keyword>
<dbReference type="Proteomes" id="UP001472866">
    <property type="component" value="Chromosome 11"/>
</dbReference>
<comment type="similarity">
    <text evidence="5">Belongs to the protein kinase superfamily. Ser/Thr protein kinase family. GCN2 subfamily.</text>
</comment>
<dbReference type="GO" id="GO:0005634">
    <property type="term" value="C:nucleus"/>
    <property type="evidence" value="ECO:0007669"/>
    <property type="project" value="TreeGrafter"/>
</dbReference>
<evidence type="ECO:0000256" key="3">
    <source>
        <dbReference type="ARBA" id="ARBA00022777"/>
    </source>
</evidence>
<feature type="region of interest" description="Disordered" evidence="6">
    <location>
        <begin position="85"/>
        <end position="163"/>
    </location>
</feature>
<dbReference type="PANTHER" id="PTHR11042:SF189">
    <property type="entry name" value="PROTEIN KINASE DOMAIN-CONTAINING PROTEIN"/>
    <property type="match status" value="1"/>
</dbReference>
<keyword evidence="9" id="KW-1185">Reference proteome</keyword>
<dbReference type="InterPro" id="IPR000719">
    <property type="entry name" value="Prot_kinase_dom"/>
</dbReference>
<feature type="region of interest" description="Disordered" evidence="6">
    <location>
        <begin position="236"/>
        <end position="255"/>
    </location>
</feature>
<evidence type="ECO:0000256" key="6">
    <source>
        <dbReference type="SAM" id="MobiDB-lite"/>
    </source>
</evidence>
<dbReference type="AlphaFoldDB" id="A0AAX4PEX4"/>
<keyword evidence="2" id="KW-0547">Nucleotide-binding</keyword>
<feature type="domain" description="Protein kinase" evidence="7">
    <location>
        <begin position="294"/>
        <end position="550"/>
    </location>
</feature>
<gene>
    <name evidence="8" type="ORF">HKI87_11g64990</name>
</gene>
<dbReference type="GO" id="GO:0005737">
    <property type="term" value="C:cytoplasm"/>
    <property type="evidence" value="ECO:0007669"/>
    <property type="project" value="TreeGrafter"/>
</dbReference>
<evidence type="ECO:0000313" key="8">
    <source>
        <dbReference type="EMBL" id="WZN64942.1"/>
    </source>
</evidence>
<dbReference type="PROSITE" id="PS50011">
    <property type="entry name" value="PROTEIN_KINASE_DOM"/>
    <property type="match status" value="1"/>
</dbReference>
<accession>A0AAX4PEX4</accession>
<feature type="region of interest" description="Disordered" evidence="6">
    <location>
        <begin position="1"/>
        <end position="35"/>
    </location>
</feature>
<dbReference type="PANTHER" id="PTHR11042">
    <property type="entry name" value="EUKARYOTIC TRANSLATION INITIATION FACTOR 2-ALPHA KINASE EIF2-ALPHA KINASE -RELATED"/>
    <property type="match status" value="1"/>
</dbReference>
<dbReference type="PROSITE" id="PS00108">
    <property type="entry name" value="PROTEIN_KINASE_ST"/>
    <property type="match status" value="1"/>
</dbReference>
<dbReference type="Gene3D" id="3.30.200.20">
    <property type="entry name" value="Phosphorylase Kinase, domain 1"/>
    <property type="match status" value="1"/>
</dbReference>
<feature type="compositionally biased region" description="Low complexity" evidence="6">
    <location>
        <begin position="145"/>
        <end position="160"/>
    </location>
</feature>
<feature type="compositionally biased region" description="Basic and acidic residues" evidence="6">
    <location>
        <begin position="236"/>
        <end position="247"/>
    </location>
</feature>
<keyword evidence="3 8" id="KW-0418">Kinase</keyword>
<dbReference type="Pfam" id="PF00069">
    <property type="entry name" value="Pkinase"/>
    <property type="match status" value="1"/>
</dbReference>
<sequence>MFELEEEVGSMASSKSVKRRRPVGEARGENAAPPIYGLRSRFEALLGRETPSPDATTTMKKGDTEEGTLLTPESVLVSGMALKTPPIPIANATKGSPSLPPRPNRTPAGGRDDDGGGALRPLNPLPELDTTLELRPPRPLRQDSCDSFASGAASGSDFDSPVPTLRTGDLNTPRTAGLGSFAAPPSVLRQRRVYSVTRDAQAFDPLRPFGASDDDNEGHDDDVGVRFLGFGCGVEEGGREGEGEARGGESGSGTINRTCSLDETKVLAATRAQSSLLRSESIVIPELFMHMGHFDFIRRIGSSQCSEVWLVRHKYNGKLFAVKQRHYAGKGQRETCAREMRSVADLPPHENIVFYYRAWQEDSYVFTQMEYCEGGTLRSRMAAAAREAGEGGGGLGCREVLRLASEVAGGLSFLEGQGVLHLDVKPENILLDAEGTYHIADFGLAVRTGDAWEEGDGRYLAPELLNDDAQATPKADVYSFGAVLYECLCGLGVARNRVETSEEEFKARAKRCLVDEGGAPDQLAGLVIEMLSLRPEDRPAAREVVQRVLILER</sequence>
<dbReference type="Gene3D" id="1.10.510.10">
    <property type="entry name" value="Transferase(Phosphotransferase) domain 1"/>
    <property type="match status" value="1"/>
</dbReference>
<keyword evidence="1" id="KW-0808">Transferase</keyword>
<dbReference type="InterPro" id="IPR008271">
    <property type="entry name" value="Ser/Thr_kinase_AS"/>
</dbReference>
<dbReference type="EMBL" id="CP151511">
    <property type="protein sequence ID" value="WZN64942.1"/>
    <property type="molecule type" value="Genomic_DNA"/>
</dbReference>
<dbReference type="InterPro" id="IPR050339">
    <property type="entry name" value="CC_SR_Kinase"/>
</dbReference>
<feature type="region of interest" description="Disordered" evidence="6">
    <location>
        <begin position="47"/>
        <end position="70"/>
    </location>
</feature>
<protein>
    <submittedName>
        <fullName evidence="8">Wee1-like protein kinase</fullName>
    </submittedName>
</protein>
<evidence type="ECO:0000313" key="9">
    <source>
        <dbReference type="Proteomes" id="UP001472866"/>
    </source>
</evidence>
<evidence type="ECO:0000256" key="5">
    <source>
        <dbReference type="ARBA" id="ARBA00037982"/>
    </source>
</evidence>
<dbReference type="GO" id="GO:0004672">
    <property type="term" value="F:protein kinase activity"/>
    <property type="evidence" value="ECO:0007669"/>
    <property type="project" value="InterPro"/>
</dbReference>
<evidence type="ECO:0000256" key="2">
    <source>
        <dbReference type="ARBA" id="ARBA00022741"/>
    </source>
</evidence>
<organism evidence="8 9">
    <name type="scientific">Chloropicon roscoffensis</name>
    <dbReference type="NCBI Taxonomy" id="1461544"/>
    <lineage>
        <taxon>Eukaryota</taxon>
        <taxon>Viridiplantae</taxon>
        <taxon>Chlorophyta</taxon>
        <taxon>Chloropicophyceae</taxon>
        <taxon>Chloropicales</taxon>
        <taxon>Chloropicaceae</taxon>
        <taxon>Chloropicon</taxon>
    </lineage>
</organism>
<dbReference type="InterPro" id="IPR011009">
    <property type="entry name" value="Kinase-like_dom_sf"/>
</dbReference>
<proteinExistence type="inferred from homology"/>